<organism evidence="2 3">
    <name type="scientific">Dorcoceras hygrometricum</name>
    <dbReference type="NCBI Taxonomy" id="472368"/>
    <lineage>
        <taxon>Eukaryota</taxon>
        <taxon>Viridiplantae</taxon>
        <taxon>Streptophyta</taxon>
        <taxon>Embryophyta</taxon>
        <taxon>Tracheophyta</taxon>
        <taxon>Spermatophyta</taxon>
        <taxon>Magnoliopsida</taxon>
        <taxon>eudicotyledons</taxon>
        <taxon>Gunneridae</taxon>
        <taxon>Pentapetalae</taxon>
        <taxon>asterids</taxon>
        <taxon>lamiids</taxon>
        <taxon>Lamiales</taxon>
        <taxon>Gesneriaceae</taxon>
        <taxon>Didymocarpoideae</taxon>
        <taxon>Trichosporeae</taxon>
        <taxon>Loxocarpinae</taxon>
        <taxon>Dorcoceras</taxon>
    </lineage>
</organism>
<protein>
    <recommendedName>
        <fullName evidence="1">Maintenance of Photosystem II under High light 2 C-terminal domain-containing protein</fullName>
    </recommendedName>
</protein>
<accession>A0A2Z7ACW2</accession>
<dbReference type="InterPro" id="IPR049072">
    <property type="entry name" value="MPH2_C"/>
</dbReference>
<dbReference type="GO" id="GO:0010206">
    <property type="term" value="P:photosystem II repair"/>
    <property type="evidence" value="ECO:0007669"/>
    <property type="project" value="InterPro"/>
</dbReference>
<evidence type="ECO:0000313" key="2">
    <source>
        <dbReference type="EMBL" id="KZV18877.1"/>
    </source>
</evidence>
<reference evidence="2 3" key="1">
    <citation type="journal article" date="2015" name="Proc. Natl. Acad. Sci. U.S.A.">
        <title>The resurrection genome of Boea hygrometrica: A blueprint for survival of dehydration.</title>
        <authorList>
            <person name="Xiao L."/>
            <person name="Yang G."/>
            <person name="Zhang L."/>
            <person name="Yang X."/>
            <person name="Zhao S."/>
            <person name="Ji Z."/>
            <person name="Zhou Q."/>
            <person name="Hu M."/>
            <person name="Wang Y."/>
            <person name="Chen M."/>
            <person name="Xu Y."/>
            <person name="Jin H."/>
            <person name="Xiao X."/>
            <person name="Hu G."/>
            <person name="Bao F."/>
            <person name="Hu Y."/>
            <person name="Wan P."/>
            <person name="Li L."/>
            <person name="Deng X."/>
            <person name="Kuang T."/>
            <person name="Xiang C."/>
            <person name="Zhu J.K."/>
            <person name="Oliver M.J."/>
            <person name="He Y."/>
        </authorList>
    </citation>
    <scope>NUCLEOTIDE SEQUENCE [LARGE SCALE GENOMIC DNA]</scope>
    <source>
        <strain evidence="3">cv. XS01</strain>
    </source>
</reference>
<feature type="domain" description="Maintenance of Photosystem II under High light 2 C-terminal" evidence="1">
    <location>
        <begin position="121"/>
        <end position="226"/>
    </location>
</feature>
<dbReference type="AlphaFoldDB" id="A0A2Z7ACW2"/>
<evidence type="ECO:0000313" key="3">
    <source>
        <dbReference type="Proteomes" id="UP000250235"/>
    </source>
</evidence>
<keyword evidence="3" id="KW-1185">Reference proteome</keyword>
<dbReference type="Proteomes" id="UP000250235">
    <property type="component" value="Unassembled WGS sequence"/>
</dbReference>
<name>A0A2Z7ACW2_9LAMI</name>
<sequence length="226" mass="24408">MASSTILLSNANNFLPSLPSTSSSPSLPNSPYRRRQIVCKAAGNEGSSLDANPPAWTRRGVSITVVAATTLLFGGYKGLPEANAIIEGDDDKELLDRVKEDRKKRLVKLGTIKSSDNETALLQDLVYKLGKIGKAIDKEDLSSAYSLLGPGIDTNWVQKVNFALNQLSTTGDERVEIDNININLAALIASLDKNDIPTAKYSYLAVGDAFKKWAQLTGLDQQLKGI</sequence>
<proteinExistence type="predicted"/>
<gene>
    <name evidence="2" type="ORF">F511_31716</name>
</gene>
<dbReference type="InterPro" id="IPR038862">
    <property type="entry name" value="MPH2"/>
</dbReference>
<dbReference type="PANTHER" id="PTHR35742">
    <property type="entry name" value="THYLAKOID LUMENAL 16.5 KDA PROTEIN, CHLOROPLASTIC"/>
    <property type="match status" value="1"/>
</dbReference>
<dbReference type="OrthoDB" id="1924976at2759"/>
<evidence type="ECO:0000259" key="1">
    <source>
        <dbReference type="Pfam" id="PF20675"/>
    </source>
</evidence>
<dbReference type="PANTHER" id="PTHR35742:SF1">
    <property type="entry name" value="THYLAKOID LUMENAL 16.5 KDA PROTEIN, CHLOROPLASTIC"/>
    <property type="match status" value="1"/>
</dbReference>
<dbReference type="EMBL" id="KV017184">
    <property type="protein sequence ID" value="KZV18877.1"/>
    <property type="molecule type" value="Genomic_DNA"/>
</dbReference>
<dbReference type="Pfam" id="PF20675">
    <property type="entry name" value="MPH2"/>
    <property type="match status" value="1"/>
</dbReference>